<dbReference type="RefSeq" id="WP_021660903.1">
    <property type="nucleotide sequence ID" value="NZ_FQVY01000004.1"/>
</dbReference>
<dbReference type="AlphaFoldDB" id="A0AAQ1MFD4"/>
<feature type="domain" description="Abortive phage infection protein C-terminal" evidence="1">
    <location>
        <begin position="239"/>
        <end position="423"/>
    </location>
</feature>
<organism evidence="2 3">
    <name type="scientific">Bittarella massiliensis</name>
    <name type="common">ex Durand et al. 2017</name>
    <dbReference type="NCBI Taxonomy" id="1720313"/>
    <lineage>
        <taxon>Bacteria</taxon>
        <taxon>Bacillati</taxon>
        <taxon>Bacillota</taxon>
        <taxon>Clostridia</taxon>
        <taxon>Eubacteriales</taxon>
        <taxon>Oscillospiraceae</taxon>
        <taxon>Bittarella (ex Durand et al. 2017)</taxon>
    </lineage>
</organism>
<dbReference type="Proteomes" id="UP000184089">
    <property type="component" value="Unassembled WGS sequence"/>
</dbReference>
<dbReference type="EMBL" id="FQVY01000004">
    <property type="protein sequence ID" value="SHG50169.1"/>
    <property type="molecule type" value="Genomic_DNA"/>
</dbReference>
<comment type="caution">
    <text evidence="2">The sequence shown here is derived from an EMBL/GenBank/DDBJ whole genome shotgun (WGS) entry which is preliminary data.</text>
</comment>
<reference evidence="3" key="1">
    <citation type="submission" date="2016-11" db="EMBL/GenBank/DDBJ databases">
        <authorList>
            <person name="Jaros S."/>
            <person name="Januszkiewicz K."/>
            <person name="Wedrychowicz H."/>
        </authorList>
    </citation>
    <scope>NUCLEOTIDE SEQUENCE [LARGE SCALE GENOMIC DNA]</scope>
    <source>
        <strain evidence="3">DSM 4029</strain>
    </source>
</reference>
<gene>
    <name evidence="2" type="ORF">SAMN05444424_2581</name>
</gene>
<protein>
    <submittedName>
        <fullName evidence="2">AIPR protein</fullName>
    </submittedName>
</protein>
<evidence type="ECO:0000313" key="3">
    <source>
        <dbReference type="Proteomes" id="UP000184089"/>
    </source>
</evidence>
<sequence length="526" mass="58975">MANINILRIQTRLREMFEGKIDLSDCRDDINHHFDTRAIAALALMMKCGLDPSQAGLCITDGYHDLGIDALYLDNSQKKLFVVQSKWRNDGNGSITQEEMQNYIEGIKRLLNFDLDGANDRILGKKADIDFGISQIGYQISLVFTHTGNAYIPDYAKRPLTELMNSTNDDISTLLLFEELTFRDIYSYLAEGQNPETINLEDVILSNWGKIDAPYAAYYGIISAAAIGEWFDKYGNSLFAKNIRFYKGSTEVNDGIKKVLLQDPENFVYYNNGIKVLCNSIERKAKGSTTTATGLFSLSGVSLVNGAQTTGTIGSVYAQDPEQVAKANVMIQIIDLSNATVDAVTQITKLSNTQNRIDSKDFAALDYQQERLRTELAFSHILYLFKSGDTLTDPEHQISFDEAIIALACWHEDLSYATLAKRNVGGLSEDINKPPYKILFNARTNSFVLINSVRAVRIVEAYLQQKKDLTSGRERLVCVHANRFISYCVIQTIKNDPNYEKSALNVDYLNGLITTALEEKLPRIIL</sequence>
<proteinExistence type="predicted"/>
<name>A0AAQ1MFD4_9FIRM</name>
<dbReference type="InterPro" id="IPR018891">
    <property type="entry name" value="AIPR_C"/>
</dbReference>
<evidence type="ECO:0000259" key="1">
    <source>
        <dbReference type="Pfam" id="PF10592"/>
    </source>
</evidence>
<accession>A0AAQ1MFD4</accession>
<evidence type="ECO:0000313" key="2">
    <source>
        <dbReference type="EMBL" id="SHG50169.1"/>
    </source>
</evidence>
<dbReference type="Pfam" id="PF10592">
    <property type="entry name" value="AIPR"/>
    <property type="match status" value="1"/>
</dbReference>